<feature type="domain" description="Sodium/calcium exchanger membrane region" evidence="6">
    <location>
        <begin position="4"/>
        <end position="142"/>
    </location>
</feature>
<comment type="subcellular location">
    <subcellularLocation>
        <location evidence="1">Membrane</location>
        <topology evidence="1">Multi-pass membrane protein</topology>
    </subcellularLocation>
</comment>
<feature type="transmembrane region" description="Helical" evidence="5">
    <location>
        <begin position="129"/>
        <end position="147"/>
    </location>
</feature>
<dbReference type="NCBIfam" id="TIGR00367">
    <property type="entry name" value="calcium/sodium antiporter"/>
    <property type="match status" value="1"/>
</dbReference>
<dbReference type="PATRIC" id="fig|46429.4.peg.213"/>
<reference evidence="7 8" key="1">
    <citation type="submission" date="2014-02" db="EMBL/GenBank/DDBJ databases">
        <title>Whole genome sequence of Sphingobium chlorophenolicum NBRC 16172.</title>
        <authorList>
            <person name="Gan H.M."/>
            <person name="Gan H.Y."/>
            <person name="Chew T.H."/>
            <person name="Savka M.A."/>
        </authorList>
    </citation>
    <scope>NUCLEOTIDE SEQUENCE [LARGE SCALE GENOMIC DNA]</scope>
    <source>
        <strain evidence="7 8">NBRC 16172</strain>
    </source>
</reference>
<feature type="transmembrane region" description="Helical" evidence="5">
    <location>
        <begin position="276"/>
        <end position="294"/>
    </location>
</feature>
<keyword evidence="3 5" id="KW-1133">Transmembrane helix</keyword>
<dbReference type="EMBL" id="JFHR01000001">
    <property type="protein sequence ID" value="KEQ55575.1"/>
    <property type="molecule type" value="Genomic_DNA"/>
</dbReference>
<evidence type="ECO:0000256" key="5">
    <source>
        <dbReference type="SAM" id="Phobius"/>
    </source>
</evidence>
<evidence type="ECO:0000259" key="6">
    <source>
        <dbReference type="Pfam" id="PF01699"/>
    </source>
</evidence>
<evidence type="ECO:0000313" key="7">
    <source>
        <dbReference type="EMBL" id="KEQ55575.1"/>
    </source>
</evidence>
<dbReference type="GO" id="GO:0005262">
    <property type="term" value="F:calcium channel activity"/>
    <property type="evidence" value="ECO:0007669"/>
    <property type="project" value="TreeGrafter"/>
</dbReference>
<evidence type="ECO:0000256" key="2">
    <source>
        <dbReference type="ARBA" id="ARBA00022692"/>
    </source>
</evidence>
<organism evidence="7 8">
    <name type="scientific">Sphingobium chlorophenolicum</name>
    <dbReference type="NCBI Taxonomy" id="46429"/>
    <lineage>
        <taxon>Bacteria</taxon>
        <taxon>Pseudomonadati</taxon>
        <taxon>Pseudomonadota</taxon>
        <taxon>Alphaproteobacteria</taxon>
        <taxon>Sphingomonadales</taxon>
        <taxon>Sphingomonadaceae</taxon>
        <taxon>Sphingobium</taxon>
    </lineage>
</organism>
<dbReference type="OrthoDB" id="9794225at2"/>
<feature type="transmembrane region" description="Helical" evidence="5">
    <location>
        <begin position="209"/>
        <end position="233"/>
    </location>
</feature>
<proteinExistence type="predicted"/>
<sequence>MTLAIVSSLMGLAALIAGAEWLVRGGSALAARLGVSPLLIGLTIVALGTSTPELAVGIEAALQGNGSLAVGNIAGTNTVNILLILGLSAMLQPLAIRMQTLRLELPVIVIASAALLVFAWDGVLSRLEGLFLITMGMAFTLTVIRVARRESITVKLEFAREFAAPRFSRRHGFSAMAMLAIGLVVIVVGANWLVDGAVALARLWNVSDAFIGLTIVAIGTSAPELVTTIISTIRGERDIAIGNLIGSSVYNILVILGAACLFPSNGIEVSAQLIRVDIPVMLGVALACIPVFISGRQISRFEGGMFVSAYLLYLAYLINDRI</sequence>
<feature type="domain" description="Sodium/calcium exchanger membrane region" evidence="6">
    <location>
        <begin position="175"/>
        <end position="318"/>
    </location>
</feature>
<dbReference type="Proteomes" id="UP000028411">
    <property type="component" value="Unassembled WGS sequence"/>
</dbReference>
<dbReference type="PANTHER" id="PTHR10846">
    <property type="entry name" value="SODIUM/POTASSIUM/CALCIUM EXCHANGER"/>
    <property type="match status" value="1"/>
</dbReference>
<evidence type="ECO:0000256" key="3">
    <source>
        <dbReference type="ARBA" id="ARBA00022989"/>
    </source>
</evidence>
<protein>
    <submittedName>
        <fullName evidence="7">Putative transporter</fullName>
    </submittedName>
</protein>
<dbReference type="InterPro" id="IPR004481">
    <property type="entry name" value="K/Na/Ca-exchanger"/>
</dbReference>
<dbReference type="InterPro" id="IPR004837">
    <property type="entry name" value="NaCa_Exmemb"/>
</dbReference>
<name>A0A081RK52_SPHCR</name>
<dbReference type="AlphaFoldDB" id="A0A081RK52"/>
<feature type="transmembrane region" description="Helical" evidence="5">
    <location>
        <begin position="69"/>
        <end position="91"/>
    </location>
</feature>
<dbReference type="RefSeq" id="WP_030090329.1">
    <property type="nucleotide sequence ID" value="NZ_JFHR01000001.1"/>
</dbReference>
<dbReference type="Gene3D" id="6.10.280.80">
    <property type="entry name" value="NCX, peripheral helical region"/>
    <property type="match status" value="1"/>
</dbReference>
<accession>A0A081RK52</accession>
<comment type="caution">
    <text evidence="7">The sequence shown here is derived from an EMBL/GenBank/DDBJ whole genome shotgun (WGS) entry which is preliminary data.</text>
</comment>
<dbReference type="eggNOG" id="COG0530">
    <property type="taxonomic scope" value="Bacteria"/>
</dbReference>
<evidence type="ECO:0000256" key="1">
    <source>
        <dbReference type="ARBA" id="ARBA00004141"/>
    </source>
</evidence>
<feature type="transmembrane region" description="Helical" evidence="5">
    <location>
        <begin position="6"/>
        <end position="23"/>
    </location>
</feature>
<evidence type="ECO:0000256" key="4">
    <source>
        <dbReference type="ARBA" id="ARBA00023136"/>
    </source>
</evidence>
<gene>
    <name evidence="7" type="ORF">BV95_00214</name>
</gene>
<dbReference type="GO" id="GO:0008273">
    <property type="term" value="F:calcium, potassium:sodium antiporter activity"/>
    <property type="evidence" value="ECO:0007669"/>
    <property type="project" value="TreeGrafter"/>
</dbReference>
<dbReference type="GO" id="GO:0005886">
    <property type="term" value="C:plasma membrane"/>
    <property type="evidence" value="ECO:0007669"/>
    <property type="project" value="TreeGrafter"/>
</dbReference>
<dbReference type="PANTHER" id="PTHR10846:SF8">
    <property type="entry name" value="INNER MEMBRANE PROTEIN YRBG"/>
    <property type="match status" value="1"/>
</dbReference>
<dbReference type="GO" id="GO:0006874">
    <property type="term" value="P:intracellular calcium ion homeostasis"/>
    <property type="evidence" value="ECO:0007669"/>
    <property type="project" value="TreeGrafter"/>
</dbReference>
<dbReference type="Gene3D" id="1.20.1420.30">
    <property type="entry name" value="NCX, central ion-binding region"/>
    <property type="match status" value="1"/>
</dbReference>
<keyword evidence="2 5" id="KW-0812">Transmembrane</keyword>
<feature type="transmembrane region" description="Helical" evidence="5">
    <location>
        <begin position="173"/>
        <end position="194"/>
    </location>
</feature>
<feature type="transmembrane region" description="Helical" evidence="5">
    <location>
        <begin position="301"/>
        <end position="318"/>
    </location>
</feature>
<dbReference type="InterPro" id="IPR044880">
    <property type="entry name" value="NCX_ion-bd_dom_sf"/>
</dbReference>
<feature type="transmembrane region" description="Helical" evidence="5">
    <location>
        <begin position="103"/>
        <end position="123"/>
    </location>
</feature>
<evidence type="ECO:0000313" key="8">
    <source>
        <dbReference type="Proteomes" id="UP000028411"/>
    </source>
</evidence>
<keyword evidence="4 5" id="KW-0472">Membrane</keyword>
<dbReference type="Pfam" id="PF01699">
    <property type="entry name" value="Na_Ca_ex"/>
    <property type="match status" value="2"/>
</dbReference>
<feature type="transmembrane region" description="Helical" evidence="5">
    <location>
        <begin position="30"/>
        <end position="49"/>
    </location>
</feature>
<feature type="transmembrane region" description="Helical" evidence="5">
    <location>
        <begin position="240"/>
        <end position="264"/>
    </location>
</feature>